<dbReference type="InterPro" id="IPR050898">
    <property type="entry name" value="Plant_acyltransferase"/>
</dbReference>
<evidence type="ECO:0000256" key="1">
    <source>
        <dbReference type="ARBA" id="ARBA00009861"/>
    </source>
</evidence>
<reference evidence="4 5" key="1">
    <citation type="journal article" date="2005" name="PLoS Biol.">
        <title>The genomes of Oryza sativa: a history of duplications.</title>
        <authorList>
            <person name="Yu J."/>
            <person name="Wang J."/>
            <person name="Lin W."/>
            <person name="Li S."/>
            <person name="Li H."/>
            <person name="Zhou J."/>
            <person name="Ni P."/>
            <person name="Dong W."/>
            <person name="Hu S."/>
            <person name="Zeng C."/>
            <person name="Zhang J."/>
            <person name="Zhang Y."/>
            <person name="Li R."/>
            <person name="Xu Z."/>
            <person name="Li S."/>
            <person name="Li X."/>
            <person name="Zheng H."/>
            <person name="Cong L."/>
            <person name="Lin L."/>
            <person name="Yin J."/>
            <person name="Geng J."/>
            <person name="Li G."/>
            <person name="Shi J."/>
            <person name="Liu J."/>
            <person name="Lv H."/>
            <person name="Li J."/>
            <person name="Wang J."/>
            <person name="Deng Y."/>
            <person name="Ran L."/>
            <person name="Shi X."/>
            <person name="Wang X."/>
            <person name="Wu Q."/>
            <person name="Li C."/>
            <person name="Ren X."/>
            <person name="Wang J."/>
            <person name="Wang X."/>
            <person name="Li D."/>
            <person name="Liu D."/>
            <person name="Zhang X."/>
            <person name="Ji Z."/>
            <person name="Zhao W."/>
            <person name="Sun Y."/>
            <person name="Zhang Z."/>
            <person name="Bao J."/>
            <person name="Han Y."/>
            <person name="Dong L."/>
            <person name="Ji J."/>
            <person name="Chen P."/>
            <person name="Wu S."/>
            <person name="Liu J."/>
            <person name="Xiao Y."/>
            <person name="Bu D."/>
            <person name="Tan J."/>
            <person name="Yang L."/>
            <person name="Ye C."/>
            <person name="Zhang J."/>
            <person name="Xu J."/>
            <person name="Zhou Y."/>
            <person name="Yu Y."/>
            <person name="Zhang B."/>
            <person name="Zhuang S."/>
            <person name="Wei H."/>
            <person name="Liu B."/>
            <person name="Lei M."/>
            <person name="Yu H."/>
            <person name="Li Y."/>
            <person name="Xu H."/>
            <person name="Wei S."/>
            <person name="He X."/>
            <person name="Fang L."/>
            <person name="Zhang Z."/>
            <person name="Zhang Y."/>
            <person name="Huang X."/>
            <person name="Su Z."/>
            <person name="Tong W."/>
            <person name="Li J."/>
            <person name="Tong Z."/>
            <person name="Li S."/>
            <person name="Ye J."/>
            <person name="Wang L."/>
            <person name="Fang L."/>
            <person name="Lei T."/>
            <person name="Chen C."/>
            <person name="Chen H."/>
            <person name="Xu Z."/>
            <person name="Li H."/>
            <person name="Huang H."/>
            <person name="Zhang F."/>
            <person name="Xu H."/>
            <person name="Li N."/>
            <person name="Zhao C."/>
            <person name="Li S."/>
            <person name="Dong L."/>
            <person name="Huang Y."/>
            <person name="Li L."/>
            <person name="Xi Y."/>
            <person name="Qi Q."/>
            <person name="Li W."/>
            <person name="Zhang B."/>
            <person name="Hu W."/>
            <person name="Zhang Y."/>
            <person name="Tian X."/>
            <person name="Jiao Y."/>
            <person name="Liang X."/>
            <person name="Jin J."/>
            <person name="Gao L."/>
            <person name="Zheng W."/>
            <person name="Hao B."/>
            <person name="Liu S."/>
            <person name="Wang W."/>
            <person name="Yuan L."/>
            <person name="Cao M."/>
            <person name="McDermott J."/>
            <person name="Samudrala R."/>
            <person name="Wang J."/>
            <person name="Wong G.K."/>
            <person name="Yang H."/>
        </authorList>
    </citation>
    <scope>NUCLEOTIDE SEQUENCE [LARGE SCALE GENOMIC DNA]</scope>
    <source>
        <strain evidence="5">cv. 93-11</strain>
    </source>
</reference>
<evidence type="ECO:0000256" key="3">
    <source>
        <dbReference type="SAM" id="MobiDB-lite"/>
    </source>
</evidence>
<gene>
    <name evidence="4" type="ORF">OsI_32661</name>
</gene>
<dbReference type="PANTHER" id="PTHR31147:SF66">
    <property type="entry name" value="OS05G0315700 PROTEIN"/>
    <property type="match status" value="1"/>
</dbReference>
<dbReference type="AlphaFoldDB" id="B8BFX2"/>
<sequence length="320" mass="34783">MVIFFTARRRKAELVAPARPTPHEHKPLSDIDGQRGLELYAAGVEFFHHRHAATTAAPVFSGGDDPVGIIRAALAEALVSFYPLAGRIRELPTAGGGGGGGGKLVVECTAEGVVFVEADADVRLQELGHGQPLGPPYPCVEELLCSNDLVGEPDVVLGKPLIFMQNQESNKRRLGREANKTNQEHCPVPKLPAANPPNAVLRAQTPPQPTTTPPAATRMGLLFSLCSQRAVMSRRFLALDGHRITLWTGVAVELLQWKELIRADGSKKRKRRGREEKGEAERHDHYAATAAAEDREGMRETCWAGPMNGWVVREGNMCCA</sequence>
<proteinExistence type="inferred from homology"/>
<feature type="region of interest" description="Disordered" evidence="3">
    <location>
        <begin position="265"/>
        <end position="292"/>
    </location>
</feature>
<dbReference type="PANTHER" id="PTHR31147">
    <property type="entry name" value="ACYL TRANSFERASE 4"/>
    <property type="match status" value="1"/>
</dbReference>
<dbReference type="Pfam" id="PF02458">
    <property type="entry name" value="Transferase"/>
    <property type="match status" value="1"/>
</dbReference>
<evidence type="ECO:0000313" key="4">
    <source>
        <dbReference type="EMBL" id="EEC66530.1"/>
    </source>
</evidence>
<feature type="compositionally biased region" description="Basic and acidic residues" evidence="3">
    <location>
        <begin position="273"/>
        <end position="292"/>
    </location>
</feature>
<name>B8BFX2_ORYSI</name>
<dbReference type="EMBL" id="CM000135">
    <property type="protein sequence ID" value="EEC66530.1"/>
    <property type="molecule type" value="Genomic_DNA"/>
</dbReference>
<dbReference type="Proteomes" id="UP000007015">
    <property type="component" value="Chromosome 10"/>
</dbReference>
<dbReference type="STRING" id="39946.B8BFX2"/>
<organism evidence="4 5">
    <name type="scientific">Oryza sativa subsp. indica</name>
    <name type="common">Rice</name>
    <dbReference type="NCBI Taxonomy" id="39946"/>
    <lineage>
        <taxon>Eukaryota</taxon>
        <taxon>Viridiplantae</taxon>
        <taxon>Streptophyta</taxon>
        <taxon>Embryophyta</taxon>
        <taxon>Tracheophyta</taxon>
        <taxon>Spermatophyta</taxon>
        <taxon>Magnoliopsida</taxon>
        <taxon>Liliopsida</taxon>
        <taxon>Poales</taxon>
        <taxon>Poaceae</taxon>
        <taxon>BOP clade</taxon>
        <taxon>Oryzoideae</taxon>
        <taxon>Oryzeae</taxon>
        <taxon>Oryzinae</taxon>
        <taxon>Oryza</taxon>
        <taxon>Oryza sativa</taxon>
    </lineage>
</organism>
<dbReference type="InterPro" id="IPR023213">
    <property type="entry name" value="CAT-like_dom_sf"/>
</dbReference>
<dbReference type="Gramene" id="BGIOSGA032486-TA">
    <property type="protein sequence ID" value="BGIOSGA032486-PA"/>
    <property type="gene ID" value="BGIOSGA032486"/>
</dbReference>
<comment type="similarity">
    <text evidence="1">Belongs to the plant acyltransferase family.</text>
</comment>
<keyword evidence="5" id="KW-1185">Reference proteome</keyword>
<protein>
    <submittedName>
        <fullName evidence="4">Uncharacterized protein</fullName>
    </submittedName>
</protein>
<dbReference type="HOGENOM" id="CLU_869832_0_0_1"/>
<accession>B8BFX2</accession>
<dbReference type="Gene3D" id="3.30.559.10">
    <property type="entry name" value="Chloramphenicol acetyltransferase-like domain"/>
    <property type="match status" value="1"/>
</dbReference>
<keyword evidence="2" id="KW-0808">Transferase</keyword>
<evidence type="ECO:0000313" key="5">
    <source>
        <dbReference type="Proteomes" id="UP000007015"/>
    </source>
</evidence>
<dbReference type="GO" id="GO:0050734">
    <property type="term" value="F:hydroxycinnamoyltransferase activity"/>
    <property type="evidence" value="ECO:0007669"/>
    <property type="project" value="UniProtKB-ARBA"/>
</dbReference>
<evidence type="ECO:0000256" key="2">
    <source>
        <dbReference type="ARBA" id="ARBA00022679"/>
    </source>
</evidence>